<dbReference type="Pfam" id="PF08281">
    <property type="entry name" value="Sigma70_r4_2"/>
    <property type="match status" value="1"/>
</dbReference>
<proteinExistence type="inferred from homology"/>
<dbReference type="InterPro" id="IPR013249">
    <property type="entry name" value="RNA_pol_sigma70_r4_t2"/>
</dbReference>
<accession>A0ABV7CZG8</accession>
<keyword evidence="2" id="KW-0805">Transcription regulation</keyword>
<evidence type="ECO:0000313" key="7">
    <source>
        <dbReference type="Proteomes" id="UP001595444"/>
    </source>
</evidence>
<dbReference type="SUPFAM" id="SSF88946">
    <property type="entry name" value="Sigma2 domain of RNA polymerase sigma factors"/>
    <property type="match status" value="1"/>
</dbReference>
<keyword evidence="3" id="KW-0731">Sigma factor</keyword>
<keyword evidence="4" id="KW-0804">Transcription</keyword>
<dbReference type="InterPro" id="IPR013324">
    <property type="entry name" value="RNA_pol_sigma_r3/r4-like"/>
</dbReference>
<dbReference type="InterPro" id="IPR036388">
    <property type="entry name" value="WH-like_DNA-bd_sf"/>
</dbReference>
<dbReference type="CDD" id="cd06171">
    <property type="entry name" value="Sigma70_r4"/>
    <property type="match status" value="1"/>
</dbReference>
<dbReference type="Gene3D" id="1.10.10.10">
    <property type="entry name" value="Winged helix-like DNA-binding domain superfamily/Winged helix DNA-binding domain"/>
    <property type="match status" value="1"/>
</dbReference>
<gene>
    <name evidence="6" type="ORF">ACFOKA_00045</name>
</gene>
<dbReference type="RefSeq" id="WP_194214684.1">
    <property type="nucleotide sequence ID" value="NZ_CP061205.1"/>
</dbReference>
<sequence>MSKILKAFYKQQIAIRNVIAKYRSNVADIDELAQDVFLTGFALESREDIHEPEHLLLRIAKNLALNESVKKINKTSTSLEDSIDLSAYADETQVSPEAKLLGKEKLVIFSEALASLPPDLRRAFVLRRIEGLKFDQIATRLNVSKSTIEKRVAAAMAGCYAYIRSRGIDPAEFGAALQNKSDVKQKNISPLNWNGVNKGHKK</sequence>
<dbReference type="SUPFAM" id="SSF88659">
    <property type="entry name" value="Sigma3 and sigma4 domains of RNA polymerase sigma factors"/>
    <property type="match status" value="1"/>
</dbReference>
<keyword evidence="7" id="KW-1185">Reference proteome</keyword>
<dbReference type="InterPro" id="IPR039425">
    <property type="entry name" value="RNA_pol_sigma-70-like"/>
</dbReference>
<evidence type="ECO:0000259" key="5">
    <source>
        <dbReference type="Pfam" id="PF08281"/>
    </source>
</evidence>
<dbReference type="NCBIfam" id="TIGR02937">
    <property type="entry name" value="sigma70-ECF"/>
    <property type="match status" value="1"/>
</dbReference>
<evidence type="ECO:0000313" key="6">
    <source>
        <dbReference type="EMBL" id="MFC3050284.1"/>
    </source>
</evidence>
<name>A0ABV7CZG8_9PROT</name>
<comment type="similarity">
    <text evidence="1">Belongs to the sigma-70 factor family. ECF subfamily.</text>
</comment>
<evidence type="ECO:0000256" key="1">
    <source>
        <dbReference type="ARBA" id="ARBA00010641"/>
    </source>
</evidence>
<comment type="caution">
    <text evidence="6">The sequence shown here is derived from an EMBL/GenBank/DDBJ whole genome shotgun (WGS) entry which is preliminary data.</text>
</comment>
<reference evidence="7" key="1">
    <citation type="journal article" date="2019" name="Int. J. Syst. Evol. Microbiol.">
        <title>The Global Catalogue of Microorganisms (GCM) 10K type strain sequencing project: providing services to taxonomists for standard genome sequencing and annotation.</title>
        <authorList>
            <consortium name="The Broad Institute Genomics Platform"/>
            <consortium name="The Broad Institute Genome Sequencing Center for Infectious Disease"/>
            <person name="Wu L."/>
            <person name="Ma J."/>
        </authorList>
    </citation>
    <scope>NUCLEOTIDE SEQUENCE [LARGE SCALE GENOMIC DNA]</scope>
    <source>
        <strain evidence="7">KCTC 62164</strain>
    </source>
</reference>
<evidence type="ECO:0000256" key="2">
    <source>
        <dbReference type="ARBA" id="ARBA00023015"/>
    </source>
</evidence>
<organism evidence="6 7">
    <name type="scientific">Kordiimonas pumila</name>
    <dbReference type="NCBI Taxonomy" id="2161677"/>
    <lineage>
        <taxon>Bacteria</taxon>
        <taxon>Pseudomonadati</taxon>
        <taxon>Pseudomonadota</taxon>
        <taxon>Alphaproteobacteria</taxon>
        <taxon>Kordiimonadales</taxon>
        <taxon>Kordiimonadaceae</taxon>
        <taxon>Kordiimonas</taxon>
    </lineage>
</organism>
<dbReference type="InterPro" id="IPR014284">
    <property type="entry name" value="RNA_pol_sigma-70_dom"/>
</dbReference>
<feature type="domain" description="RNA polymerase sigma factor 70 region 4 type 2" evidence="5">
    <location>
        <begin position="108"/>
        <end position="157"/>
    </location>
</feature>
<dbReference type="EMBL" id="JBHRSL010000001">
    <property type="protein sequence ID" value="MFC3050284.1"/>
    <property type="molecule type" value="Genomic_DNA"/>
</dbReference>
<dbReference type="PANTHER" id="PTHR43133">
    <property type="entry name" value="RNA POLYMERASE ECF-TYPE SIGMA FACTO"/>
    <property type="match status" value="1"/>
</dbReference>
<dbReference type="InterPro" id="IPR013325">
    <property type="entry name" value="RNA_pol_sigma_r2"/>
</dbReference>
<dbReference type="Proteomes" id="UP001595444">
    <property type="component" value="Unassembled WGS sequence"/>
</dbReference>
<evidence type="ECO:0000256" key="4">
    <source>
        <dbReference type="ARBA" id="ARBA00023163"/>
    </source>
</evidence>
<protein>
    <submittedName>
        <fullName evidence="6">RNA polymerase sigma factor</fullName>
    </submittedName>
</protein>
<evidence type="ECO:0000256" key="3">
    <source>
        <dbReference type="ARBA" id="ARBA00023082"/>
    </source>
</evidence>
<dbReference type="PANTHER" id="PTHR43133:SF63">
    <property type="entry name" value="RNA POLYMERASE SIGMA FACTOR FECI-RELATED"/>
    <property type="match status" value="1"/>
</dbReference>